<dbReference type="KEGG" id="gbr:Gbro_0946"/>
<dbReference type="Proteomes" id="UP000001219">
    <property type="component" value="Chromosome"/>
</dbReference>
<gene>
    <name evidence="2" type="ordered locus">Gbro_0946</name>
</gene>
<accession>D0L3Q8</accession>
<sequence>MIVDCGRSNDGDVQNWHTSSDTRAVVEHHQWRYWEANREIAHRKSLRRAKVVGTAAVFTGIAALVALLFILDEKTRSPVAGAAFVVLVACA</sequence>
<evidence type="ECO:0000313" key="2">
    <source>
        <dbReference type="EMBL" id="ACY20257.1"/>
    </source>
</evidence>
<dbReference type="STRING" id="526226.Gbro_0946"/>
<feature type="transmembrane region" description="Helical" evidence="1">
    <location>
        <begin position="51"/>
        <end position="71"/>
    </location>
</feature>
<dbReference type="EMBL" id="CP001802">
    <property type="protein sequence ID" value="ACY20257.1"/>
    <property type="molecule type" value="Genomic_DNA"/>
</dbReference>
<reference evidence="3" key="1">
    <citation type="submission" date="2009-10" db="EMBL/GenBank/DDBJ databases">
        <title>The complete chromosome of Gordonia bronchialis DSM 43247.</title>
        <authorList>
            <consortium name="US DOE Joint Genome Institute (JGI-PGF)"/>
            <person name="Lucas S."/>
            <person name="Copeland A."/>
            <person name="Lapidus A."/>
            <person name="Glavina del Rio T."/>
            <person name="Dalin E."/>
            <person name="Tice H."/>
            <person name="Bruce D."/>
            <person name="Goodwin L."/>
            <person name="Pitluck S."/>
            <person name="Kyrpides N."/>
            <person name="Mavromatis K."/>
            <person name="Ivanova N."/>
            <person name="Ovchinnikova G."/>
            <person name="Saunders E."/>
            <person name="Brettin T."/>
            <person name="Detter J.C."/>
            <person name="Han C."/>
            <person name="Larimer F."/>
            <person name="Land M."/>
            <person name="Hauser L."/>
            <person name="Markowitz V."/>
            <person name="Cheng J.-F."/>
            <person name="Hugenholtz P."/>
            <person name="Woyke T."/>
            <person name="Wu D."/>
            <person name="Jando M."/>
            <person name="Schneider S."/>
            <person name="Goeker M."/>
            <person name="Klenk H.-P."/>
            <person name="Eisen J.A."/>
        </authorList>
    </citation>
    <scope>NUCLEOTIDE SEQUENCE [LARGE SCALE GENOMIC DNA]</scope>
    <source>
        <strain evidence="3">ATCC 25592 / DSM 43247 / BCRC 13721 / JCM 3198 / KCTC 3076 / NBRC 16047 / NCTC 10667</strain>
    </source>
</reference>
<keyword evidence="3" id="KW-1185">Reference proteome</keyword>
<keyword evidence="1" id="KW-1133">Transmembrane helix</keyword>
<keyword evidence="1" id="KW-0472">Membrane</keyword>
<dbReference type="HOGENOM" id="CLU_2422802_0_0_11"/>
<keyword evidence="1" id="KW-0812">Transmembrane</keyword>
<organism evidence="2 3">
    <name type="scientific">Gordonia bronchialis (strain ATCC 25592 / DSM 43247 / BCRC 13721 / JCM 3198 / KCTC 3076 / NBRC 16047 / NCTC 10667)</name>
    <name type="common">Rhodococcus bronchialis</name>
    <dbReference type="NCBI Taxonomy" id="526226"/>
    <lineage>
        <taxon>Bacteria</taxon>
        <taxon>Bacillati</taxon>
        <taxon>Actinomycetota</taxon>
        <taxon>Actinomycetes</taxon>
        <taxon>Mycobacteriales</taxon>
        <taxon>Gordoniaceae</taxon>
        <taxon>Gordonia</taxon>
    </lineage>
</organism>
<reference evidence="2 3" key="2">
    <citation type="journal article" date="2010" name="Stand. Genomic Sci.">
        <title>Complete genome sequence of Gordonia bronchialis type strain (3410).</title>
        <authorList>
            <person name="Ivanova N."/>
            <person name="Sikorski J."/>
            <person name="Jando M."/>
            <person name="Lapidus A."/>
            <person name="Nolan M."/>
            <person name="Lucas S."/>
            <person name="Del Rio T.G."/>
            <person name="Tice H."/>
            <person name="Copeland A."/>
            <person name="Cheng J.F."/>
            <person name="Chen F."/>
            <person name="Bruce D."/>
            <person name="Goodwin L."/>
            <person name="Pitluck S."/>
            <person name="Mavromatis K."/>
            <person name="Ovchinnikova G."/>
            <person name="Pati A."/>
            <person name="Chen A."/>
            <person name="Palaniappan K."/>
            <person name="Land M."/>
            <person name="Hauser L."/>
            <person name="Chang Y.J."/>
            <person name="Jeffries C.D."/>
            <person name="Chain P."/>
            <person name="Saunders E."/>
            <person name="Han C."/>
            <person name="Detter J.C."/>
            <person name="Brettin T."/>
            <person name="Rohde M."/>
            <person name="Goker M."/>
            <person name="Bristow J."/>
            <person name="Eisen J.A."/>
            <person name="Markowitz V."/>
            <person name="Hugenholtz P."/>
            <person name="Klenk H.P."/>
            <person name="Kyrpides N.C."/>
        </authorList>
    </citation>
    <scope>NUCLEOTIDE SEQUENCE [LARGE SCALE GENOMIC DNA]</scope>
    <source>
        <strain evidence="3">ATCC 25592 / DSM 43247 / BCRC 13721 / JCM 3198 / KCTC 3076 / NBRC 16047 / NCTC 10667</strain>
    </source>
</reference>
<name>D0L3Q8_GORB4</name>
<evidence type="ECO:0000313" key="3">
    <source>
        <dbReference type="Proteomes" id="UP000001219"/>
    </source>
</evidence>
<dbReference type="AlphaFoldDB" id="D0L3Q8"/>
<evidence type="ECO:0000256" key="1">
    <source>
        <dbReference type="SAM" id="Phobius"/>
    </source>
</evidence>
<protein>
    <submittedName>
        <fullName evidence="2">Uncharacterized protein</fullName>
    </submittedName>
</protein>
<proteinExistence type="predicted"/>